<accession>A0ABY0IS94</accession>
<comment type="caution">
    <text evidence="1">The sequence shown here is derived from an EMBL/GenBank/DDBJ whole genome shotgun (WGS) entry which is preliminary data.</text>
</comment>
<dbReference type="EMBL" id="SHKM01000001">
    <property type="protein sequence ID" value="RZT89861.1"/>
    <property type="molecule type" value="Genomic_DNA"/>
</dbReference>
<dbReference type="Proteomes" id="UP000292136">
    <property type="component" value="Unassembled WGS sequence"/>
</dbReference>
<reference evidence="1 2" key="1">
    <citation type="submission" date="2019-02" db="EMBL/GenBank/DDBJ databases">
        <title>Genomic Encyclopedia of Type Strains, Phase IV (KMG-IV): sequencing the most valuable type-strain genomes for metagenomic binning, comparative biology and taxonomic classification.</title>
        <authorList>
            <person name="Goeker M."/>
        </authorList>
    </citation>
    <scope>NUCLEOTIDE SEQUENCE [LARGE SCALE GENOMIC DNA]</scope>
    <source>
        <strain evidence="1 2">DSM 21223</strain>
    </source>
</reference>
<evidence type="ECO:0000313" key="2">
    <source>
        <dbReference type="Proteomes" id="UP000292136"/>
    </source>
</evidence>
<keyword evidence="2" id="KW-1185">Reference proteome</keyword>
<proteinExistence type="predicted"/>
<gene>
    <name evidence="1" type="ORF">EV678_0662</name>
</gene>
<dbReference type="RefSeq" id="WP_130458500.1">
    <property type="nucleotide sequence ID" value="NZ_SHKM01000001.1"/>
</dbReference>
<evidence type="ECO:0000313" key="1">
    <source>
        <dbReference type="EMBL" id="RZT89861.1"/>
    </source>
</evidence>
<sequence>MIVTNQALTMAVVIRHDGQQVTLVPMRSGKLTAQRLLASQFNHDWQTFDYPLEKAVQSFLAHARDHGASKEVLNGLERLAKRDQDVVASLF</sequence>
<protein>
    <submittedName>
        <fullName evidence="1">Uncharacterized protein</fullName>
    </submittedName>
</protein>
<organism evidence="1 2">
    <name type="scientific">Azospira oryzae</name>
    <dbReference type="NCBI Taxonomy" id="146939"/>
    <lineage>
        <taxon>Bacteria</taxon>
        <taxon>Pseudomonadati</taxon>
        <taxon>Pseudomonadota</taxon>
        <taxon>Betaproteobacteria</taxon>
        <taxon>Rhodocyclales</taxon>
        <taxon>Rhodocyclaceae</taxon>
        <taxon>Azospira</taxon>
    </lineage>
</organism>
<name>A0ABY0IS94_9RHOO</name>